<gene>
    <name evidence="2" type="ORF">NP493_453g02002</name>
</gene>
<feature type="compositionally biased region" description="Basic and acidic residues" evidence="1">
    <location>
        <begin position="79"/>
        <end position="88"/>
    </location>
</feature>
<dbReference type="EMBL" id="JAODUO010000453">
    <property type="protein sequence ID" value="KAK2180210.1"/>
    <property type="molecule type" value="Genomic_DNA"/>
</dbReference>
<feature type="compositionally biased region" description="Low complexity" evidence="1">
    <location>
        <begin position="276"/>
        <end position="286"/>
    </location>
</feature>
<feature type="compositionally biased region" description="Polar residues" evidence="1">
    <location>
        <begin position="247"/>
        <end position="262"/>
    </location>
</feature>
<feature type="compositionally biased region" description="Basic and acidic residues" evidence="1">
    <location>
        <begin position="190"/>
        <end position="208"/>
    </location>
</feature>
<accession>A0AAD9L0B9</accession>
<sequence length="376" mass="41167">MCGKKVYVLERHFEGTTLYHRRCIRGSQRAASFGKAGETNGETGREEFGKKEKENRVPPNGPSSLLIQVNGGPKPYVPSREDVGKKSDTNGTTGTSSLLSNLRGPAPYKGEMSMTPPKARQTDVQKTNWNKFLGVSPSGKKEHTKQVEKMDVDDDVPPPLPLSKVPPMKPPRLLETSSTVVEKAQTAPVERFKRVTEEEPKTAKKDTRTTLQQKPENTAVLSGLLKSLAHVRQDGSPGTNGPHAGSQAATSQFTLIKTTSPVSKPDIKKRNDDLHTTLTHTTRKTTPFGSVEQREKSKKDTISGVATKKVDSSQELKAKINTFEHAKDGSESKATFCSSYKTTDQTPAPSVPASLESAKFAKRPQLNSYLKSNVWK</sequence>
<feature type="compositionally biased region" description="Basic and acidic residues" evidence="1">
    <location>
        <begin position="265"/>
        <end position="275"/>
    </location>
</feature>
<proteinExistence type="predicted"/>
<feature type="compositionally biased region" description="Basic and acidic residues" evidence="1">
    <location>
        <begin position="292"/>
        <end position="301"/>
    </location>
</feature>
<evidence type="ECO:0000256" key="1">
    <source>
        <dbReference type="SAM" id="MobiDB-lite"/>
    </source>
</evidence>
<dbReference type="AlphaFoldDB" id="A0AAD9L0B9"/>
<feature type="compositionally biased region" description="Basic and acidic residues" evidence="1">
    <location>
        <begin position="43"/>
        <end position="56"/>
    </location>
</feature>
<organism evidence="2 3">
    <name type="scientific">Ridgeia piscesae</name>
    <name type="common">Tubeworm</name>
    <dbReference type="NCBI Taxonomy" id="27915"/>
    <lineage>
        <taxon>Eukaryota</taxon>
        <taxon>Metazoa</taxon>
        <taxon>Spiralia</taxon>
        <taxon>Lophotrochozoa</taxon>
        <taxon>Annelida</taxon>
        <taxon>Polychaeta</taxon>
        <taxon>Sedentaria</taxon>
        <taxon>Canalipalpata</taxon>
        <taxon>Sabellida</taxon>
        <taxon>Siboglinidae</taxon>
        <taxon>Ridgeia</taxon>
    </lineage>
</organism>
<reference evidence="2" key="1">
    <citation type="journal article" date="2023" name="Mol. Biol. Evol.">
        <title>Third-Generation Sequencing Reveals the Adaptive Role of the Epigenome in Three Deep-Sea Polychaetes.</title>
        <authorList>
            <person name="Perez M."/>
            <person name="Aroh O."/>
            <person name="Sun Y."/>
            <person name="Lan Y."/>
            <person name="Juniper S.K."/>
            <person name="Young C.R."/>
            <person name="Angers B."/>
            <person name="Qian P.Y."/>
        </authorList>
    </citation>
    <scope>NUCLEOTIDE SEQUENCE</scope>
    <source>
        <strain evidence="2">R07B-5</strain>
    </source>
</reference>
<feature type="compositionally biased region" description="Basic and acidic residues" evidence="1">
    <location>
        <begin position="139"/>
        <end position="150"/>
    </location>
</feature>
<keyword evidence="3" id="KW-1185">Reference proteome</keyword>
<feature type="region of interest" description="Disordered" evidence="1">
    <location>
        <begin position="29"/>
        <end position="217"/>
    </location>
</feature>
<feature type="compositionally biased region" description="Low complexity" evidence="1">
    <location>
        <begin position="89"/>
        <end position="102"/>
    </location>
</feature>
<comment type="caution">
    <text evidence="2">The sequence shown here is derived from an EMBL/GenBank/DDBJ whole genome shotgun (WGS) entry which is preliminary data.</text>
</comment>
<feature type="region of interest" description="Disordered" evidence="1">
    <location>
        <begin position="230"/>
        <end position="307"/>
    </location>
</feature>
<evidence type="ECO:0000313" key="2">
    <source>
        <dbReference type="EMBL" id="KAK2180210.1"/>
    </source>
</evidence>
<evidence type="ECO:0000313" key="3">
    <source>
        <dbReference type="Proteomes" id="UP001209878"/>
    </source>
</evidence>
<name>A0AAD9L0B9_RIDPI</name>
<dbReference type="Proteomes" id="UP001209878">
    <property type="component" value="Unassembled WGS sequence"/>
</dbReference>
<protein>
    <submittedName>
        <fullName evidence="2">Uncharacterized protein</fullName>
    </submittedName>
</protein>